<dbReference type="Gene3D" id="3.40.50.300">
    <property type="entry name" value="P-loop containing nucleotide triphosphate hydrolases"/>
    <property type="match status" value="2"/>
</dbReference>
<dbReference type="Pfam" id="PF00158">
    <property type="entry name" value="Sigma54_activat"/>
    <property type="match status" value="1"/>
</dbReference>
<keyword evidence="6" id="KW-1185">Reference proteome</keyword>
<proteinExistence type="predicted"/>
<comment type="caution">
    <text evidence="5">The sequence shown here is derived from an EMBL/GenBank/DDBJ whole genome shotgun (WGS) entry which is preliminary data.</text>
</comment>
<dbReference type="GO" id="GO:0006355">
    <property type="term" value="P:regulation of DNA-templated transcription"/>
    <property type="evidence" value="ECO:0007669"/>
    <property type="project" value="InterPro"/>
</dbReference>
<dbReference type="SUPFAM" id="SSF52540">
    <property type="entry name" value="P-loop containing nucleoside triphosphate hydrolases"/>
    <property type="match status" value="1"/>
</dbReference>
<evidence type="ECO:0000313" key="6">
    <source>
        <dbReference type="Proteomes" id="UP000050301"/>
    </source>
</evidence>
<dbReference type="GeneID" id="84222178"/>
<dbReference type="Pfam" id="PF01078">
    <property type="entry name" value="Mg_chelatase"/>
    <property type="match status" value="1"/>
</dbReference>
<dbReference type="Gene3D" id="1.10.8.60">
    <property type="match status" value="1"/>
</dbReference>
<dbReference type="InterPro" id="IPR027417">
    <property type="entry name" value="P-loop_NTPase"/>
</dbReference>
<evidence type="ECO:0000313" key="5">
    <source>
        <dbReference type="EMBL" id="KQB34933.1"/>
    </source>
</evidence>
<gene>
    <name evidence="5" type="ORF">AOG55_08560</name>
</gene>
<reference evidence="5 6" key="1">
    <citation type="submission" date="2015-09" db="EMBL/GenBank/DDBJ databases">
        <title>Heavy metals and arsenic resistance mechanisms in polyextremophilic archaea of the family Ferroplasmaceae.</title>
        <authorList>
            <person name="Bulaev A.G."/>
            <person name="Kanygina A.V."/>
        </authorList>
    </citation>
    <scope>NUCLEOTIDE SEQUENCE [LARGE SCALE GENOMIC DNA]</scope>
    <source>
        <strain evidence="5 6">BH2</strain>
    </source>
</reference>
<feature type="domain" description="AAA+ ATPase" evidence="4">
    <location>
        <begin position="42"/>
        <end position="353"/>
    </location>
</feature>
<evidence type="ECO:0000256" key="1">
    <source>
        <dbReference type="ARBA" id="ARBA00022670"/>
    </source>
</evidence>
<dbReference type="EMBL" id="LKBH01000197">
    <property type="protein sequence ID" value="KQB34933.1"/>
    <property type="molecule type" value="Genomic_DNA"/>
</dbReference>
<keyword evidence="3" id="KW-0720">Serine protease</keyword>
<dbReference type="InterPro" id="IPR002078">
    <property type="entry name" value="Sigma_54_int"/>
</dbReference>
<dbReference type="InterPro" id="IPR000523">
    <property type="entry name" value="Mg_chelatse_chII-like_cat_dom"/>
</dbReference>
<dbReference type="InParanoid" id="A0A0Q0RY01"/>
<dbReference type="Proteomes" id="UP000050301">
    <property type="component" value="Unassembled WGS sequence"/>
</dbReference>
<sequence length="493" mass="55825">MGSYVNLNDYPDTSYVKIPTNPLDRVIGQPEAVRLALLAAKQRRNLLLVGPPGVGKSMIAQAMSFYIERPREEIRVVHNPAYPERPFIEVKTIDEIEKEKNELNSIEGQIIDPKDAPQNVAERLGYRCPHCGFYSPPTENICPNCNNSKIINSAQGPFNDVFNVIGVAFGVNNTNDRVTQTRRIGDKEEIVVYEKFGDKIRVLDEKTLEKRRKMEKKSPSKVIVPIDRNPFVLATGASETELLGDVRHDPYGGHPQLGTLPYERVVAGAVHMAHEGVLFIDEITHLGNLQRFILTAMQERKFPIIGRNPQSAGASVRVDDVPTDFILVAACNIQDLQYILSPLRSRIIGNGYEILMEIAMPDNPQNRLKYLQFIAQEINIDGKIPHMTMDAARIIIEEGRRRAKEDHKENSLTLRLRELGGLIRAAGDMAVEKQHKLIEKDDVKEALSLYIPVEEKIKKYYGSMYNAMNQEATGSQKGEYNTYYNYNDDRTYQ</sequence>
<accession>A0A0Q0RY01</accession>
<keyword evidence="1" id="KW-0645">Protease</keyword>
<dbReference type="GO" id="GO:0006508">
    <property type="term" value="P:proteolysis"/>
    <property type="evidence" value="ECO:0007669"/>
    <property type="project" value="UniProtKB-KW"/>
</dbReference>
<dbReference type="PANTHER" id="PTHR42759:SF1">
    <property type="entry name" value="MAGNESIUM-CHELATASE SUBUNIT CHLD"/>
    <property type="match status" value="1"/>
</dbReference>
<dbReference type="RefSeq" id="WP_048101792.1">
    <property type="nucleotide sequence ID" value="NZ_LKBH01000197.1"/>
</dbReference>
<dbReference type="SMART" id="SM00382">
    <property type="entry name" value="AAA"/>
    <property type="match status" value="1"/>
</dbReference>
<organism evidence="5 6">
    <name type="scientific">Acidiplasma cupricumulans</name>
    <dbReference type="NCBI Taxonomy" id="312540"/>
    <lineage>
        <taxon>Archaea</taxon>
        <taxon>Methanobacteriati</taxon>
        <taxon>Thermoplasmatota</taxon>
        <taxon>Thermoplasmata</taxon>
        <taxon>Thermoplasmatales</taxon>
        <taxon>Ferroplasmaceae</taxon>
        <taxon>Acidiplasma</taxon>
    </lineage>
</organism>
<evidence type="ECO:0000259" key="4">
    <source>
        <dbReference type="SMART" id="SM00382"/>
    </source>
</evidence>
<keyword evidence="2" id="KW-0378">Hydrolase</keyword>
<evidence type="ECO:0000256" key="3">
    <source>
        <dbReference type="ARBA" id="ARBA00022825"/>
    </source>
</evidence>
<dbReference type="AlphaFoldDB" id="A0A0Q0RY01"/>
<dbReference type="InterPro" id="IPR050764">
    <property type="entry name" value="CbbQ/NirQ/NorQ/GpvN"/>
</dbReference>
<dbReference type="InterPro" id="IPR003593">
    <property type="entry name" value="AAA+_ATPase"/>
</dbReference>
<evidence type="ECO:0000256" key="2">
    <source>
        <dbReference type="ARBA" id="ARBA00022801"/>
    </source>
</evidence>
<name>A0A0Q0RY01_9ARCH</name>
<dbReference type="GO" id="GO:0005524">
    <property type="term" value="F:ATP binding"/>
    <property type="evidence" value="ECO:0007669"/>
    <property type="project" value="InterPro"/>
</dbReference>
<dbReference type="GO" id="GO:0008236">
    <property type="term" value="F:serine-type peptidase activity"/>
    <property type="evidence" value="ECO:0007669"/>
    <property type="project" value="UniProtKB-KW"/>
</dbReference>
<protein>
    <submittedName>
        <fullName evidence="5">Peptidase</fullName>
    </submittedName>
</protein>
<dbReference type="PANTHER" id="PTHR42759">
    <property type="entry name" value="MOXR FAMILY PROTEIN"/>
    <property type="match status" value="1"/>
</dbReference>